<evidence type="ECO:0000259" key="6">
    <source>
        <dbReference type="Pfam" id="PF05199"/>
    </source>
</evidence>
<dbReference type="RefSeq" id="WP_029093268.1">
    <property type="nucleotide sequence ID" value="NZ_CAADJA010000002.1"/>
</dbReference>
<evidence type="ECO:0000256" key="4">
    <source>
        <dbReference type="ARBA" id="ARBA00023002"/>
    </source>
</evidence>
<keyword evidence="3" id="KW-0274">FAD</keyword>
<dbReference type="GO" id="GO:0050660">
    <property type="term" value="F:flavin adenine dinucleotide binding"/>
    <property type="evidence" value="ECO:0007669"/>
    <property type="project" value="InterPro"/>
</dbReference>
<feature type="domain" description="Glucose-methanol-choline oxidoreductase C-terminal" evidence="6">
    <location>
        <begin position="447"/>
        <end position="569"/>
    </location>
</feature>
<dbReference type="GO" id="GO:0033717">
    <property type="term" value="F:gluconate 2-dehydrogenase (acceptor) activity"/>
    <property type="evidence" value="ECO:0007669"/>
    <property type="project" value="UniProtKB-EC"/>
</dbReference>
<dbReference type="PANTHER" id="PTHR46056">
    <property type="entry name" value="LONG-CHAIN-ALCOHOL OXIDASE"/>
    <property type="match status" value="1"/>
</dbReference>
<dbReference type="EMBL" id="PDDX01000001">
    <property type="protein sequence ID" value="PHI28066.1"/>
    <property type="molecule type" value="Genomic_DNA"/>
</dbReference>
<evidence type="ECO:0000313" key="7">
    <source>
        <dbReference type="EMBL" id="PHI28066.1"/>
    </source>
</evidence>
<dbReference type="InterPro" id="IPR000172">
    <property type="entry name" value="GMC_OxRdtase_N"/>
</dbReference>
<dbReference type="EMBL" id="CAADJA010000002">
    <property type="protein sequence ID" value="VFS45836.1"/>
    <property type="molecule type" value="Genomic_DNA"/>
</dbReference>
<dbReference type="InterPro" id="IPR007867">
    <property type="entry name" value="GMC_OxRtase_C"/>
</dbReference>
<evidence type="ECO:0000256" key="1">
    <source>
        <dbReference type="ARBA" id="ARBA00010790"/>
    </source>
</evidence>
<sequence length="591" mass="65012">MTIKKEAVDVVLVGFGWTGAIMGQELTEAGLNVLALERGEMQDTPTAGKYPNVADELKFSVRGKLFQDLSKETVTIRHTMSEQAVPYRQHGSFLLGTGVGGAGLHWNGLHWRALPEELKIRSHYEERYGKDFIPDGMTIQDFGVSYEELEPYFTQFEYVCGVSGKAGNVNGEKQEGGNQFEAFRSKPYPLPPLKDVYSAQMFAKAATELGYKPFPIPASNASEAYTNPYGVRLGPCNYCGYCEHYACYLYSKASPQTTILPVLLRKPNFELRTQSQVIRVNLDSTGKQATGVTYIDAQGREVEQPAKIVILSAFQMHNVRLLLLSKIGQPYNPITNEGVVGKNYAYQMLTSVSVMMPKGTTLNPFIGTGAGGQAIDEFNGDNFDHGPLGFIGGANINHHRSGGRPIKQATVPAGTPSWGTEWKGAVQDSYQRAMSISSSGSVMAYRDSFLDLDPNYTDSNGQPLLRMTFNWHDNEIKMAQYTTGKAGEIAKAMNPESYKVNAKKPGALYDTRPYQTTHTTGGAIMGTDPKNSVVNRYLQSWDVPNLFVMGACVFPQNFGYNPTGLIGALTYWSAKAIREQYLPNPGPMVQA</sequence>
<dbReference type="Proteomes" id="UP000224974">
    <property type="component" value="Unassembled WGS sequence"/>
</dbReference>
<evidence type="ECO:0000256" key="3">
    <source>
        <dbReference type="ARBA" id="ARBA00022827"/>
    </source>
</evidence>
<evidence type="ECO:0000313" key="8">
    <source>
        <dbReference type="EMBL" id="VFS45836.1"/>
    </source>
</evidence>
<dbReference type="Pfam" id="PF05199">
    <property type="entry name" value="GMC_oxred_C"/>
    <property type="match status" value="1"/>
</dbReference>
<dbReference type="Pfam" id="PF00732">
    <property type="entry name" value="GMC_oxred_N"/>
    <property type="match status" value="1"/>
</dbReference>
<evidence type="ECO:0000256" key="2">
    <source>
        <dbReference type="ARBA" id="ARBA00022630"/>
    </source>
</evidence>
<dbReference type="Proteomes" id="UP000373449">
    <property type="component" value="Unassembled WGS sequence"/>
</dbReference>
<reference evidence="9" key="2">
    <citation type="submission" date="2017-09" db="EMBL/GenBank/DDBJ databases">
        <title>FDA dAtabase for Regulatory Grade micrObial Sequences (FDA-ARGOS): Supporting development and validation of Infectious Disease Dx tests.</title>
        <authorList>
            <person name="Minogue T."/>
            <person name="Wolcott M."/>
            <person name="Wasieloski L."/>
            <person name="Aguilar W."/>
            <person name="Moore D."/>
            <person name="Tallon L."/>
            <person name="Sadzewicz L."/>
            <person name="Ott S."/>
            <person name="Zhao X."/>
            <person name="Nagaraj S."/>
            <person name="Vavikolanu K."/>
            <person name="Aluvathingal J."/>
            <person name="Nadendla S."/>
            <person name="Sichtig H."/>
        </authorList>
    </citation>
    <scope>NUCLEOTIDE SEQUENCE [LARGE SCALE GENOMIC DNA]</scope>
    <source>
        <strain evidence="9">FDAARGOS_387</strain>
    </source>
</reference>
<comment type="similarity">
    <text evidence="1">Belongs to the GMC oxidoreductase family.</text>
</comment>
<reference evidence="7" key="1">
    <citation type="submission" date="2017-09" db="EMBL/GenBank/DDBJ databases">
        <title>FDA dAtabase for Regulatory Grade micrObial Sequences (FDA-ARGOS): Supporting development and validation of Infectious Disease Dx tests.</title>
        <authorList>
            <person name="Minogue T."/>
            <person name="Wolcott M."/>
            <person name="Wasieloski L."/>
            <person name="Aguilar W."/>
            <person name="Moore D."/>
            <person name="Tallon L.J."/>
            <person name="Sadzewicz L."/>
            <person name="Ott S."/>
            <person name="Zhao X."/>
            <person name="Nagaraj S."/>
            <person name="Vavikolanu K."/>
            <person name="Aluvathingal J."/>
            <person name="Nadendla S."/>
            <person name="Sichtig H."/>
        </authorList>
    </citation>
    <scope>NUCLEOTIDE SEQUENCE</scope>
    <source>
        <strain evidence="7">FDAARGOS_387</strain>
    </source>
</reference>
<gene>
    <name evidence="7" type="ORF">CRN84_01265</name>
    <name evidence="8" type="ORF">NCTC12282_00723</name>
</gene>
<evidence type="ECO:0000259" key="5">
    <source>
        <dbReference type="Pfam" id="PF00732"/>
    </source>
</evidence>
<dbReference type="InterPro" id="IPR036188">
    <property type="entry name" value="FAD/NAD-bd_sf"/>
</dbReference>
<keyword evidence="2" id="KW-0285">Flavoprotein</keyword>
<evidence type="ECO:0000313" key="9">
    <source>
        <dbReference type="Proteomes" id="UP000224974"/>
    </source>
</evidence>
<dbReference type="STRING" id="1111728.GCA_000427805_02558"/>
<keyword evidence="9" id="KW-1185">Reference proteome</keyword>
<accession>A0A2C6DA49</accession>
<dbReference type="OrthoDB" id="9787779at2"/>
<proteinExistence type="inferred from homology"/>
<feature type="domain" description="Glucose-methanol-choline oxidoreductase N-terminal" evidence="5">
    <location>
        <begin position="233"/>
        <end position="345"/>
    </location>
</feature>
<dbReference type="EC" id="1.1.99.3" evidence="8"/>
<organism evidence="7 9">
    <name type="scientific">Budvicia aquatica</name>
    <dbReference type="NCBI Taxonomy" id="82979"/>
    <lineage>
        <taxon>Bacteria</taxon>
        <taxon>Pseudomonadati</taxon>
        <taxon>Pseudomonadota</taxon>
        <taxon>Gammaproteobacteria</taxon>
        <taxon>Enterobacterales</taxon>
        <taxon>Budviciaceae</taxon>
        <taxon>Budvicia</taxon>
    </lineage>
</organism>
<dbReference type="SUPFAM" id="SSF51905">
    <property type="entry name" value="FAD/NAD(P)-binding domain"/>
    <property type="match status" value="1"/>
</dbReference>
<dbReference type="PANTHER" id="PTHR46056:SF12">
    <property type="entry name" value="LONG-CHAIN-ALCOHOL OXIDASE"/>
    <property type="match status" value="1"/>
</dbReference>
<name>A0A2C6DA49_9GAMM</name>
<evidence type="ECO:0000313" key="10">
    <source>
        <dbReference type="Proteomes" id="UP000373449"/>
    </source>
</evidence>
<keyword evidence="4 8" id="KW-0560">Oxidoreductase</keyword>
<dbReference type="AlphaFoldDB" id="A0A2C6DA49"/>
<dbReference type="Gene3D" id="3.50.50.60">
    <property type="entry name" value="FAD/NAD(P)-binding domain"/>
    <property type="match status" value="2"/>
</dbReference>
<reference evidence="8 10" key="3">
    <citation type="submission" date="2019-03" db="EMBL/GenBank/DDBJ databases">
        <authorList>
            <consortium name="Pathogen Informatics"/>
        </authorList>
    </citation>
    <scope>NUCLEOTIDE SEQUENCE [LARGE SCALE GENOMIC DNA]</scope>
    <source>
        <strain evidence="8 10">NCTC12282</strain>
    </source>
</reference>
<protein>
    <submittedName>
        <fullName evidence="7">GMC family oxidoreductase</fullName>
    </submittedName>
    <submittedName>
        <fullName evidence="8">Gluconate 2-dehydrogenase flavoprotein</fullName>
        <ecNumber evidence="8">1.1.99.3</ecNumber>
    </submittedName>
</protein>